<dbReference type="Gene3D" id="3.40.960.10">
    <property type="entry name" value="VSR Endonuclease"/>
    <property type="match status" value="1"/>
</dbReference>
<proteinExistence type="predicted"/>
<evidence type="ECO:0000313" key="1">
    <source>
        <dbReference type="EMBL" id="RSD19999.1"/>
    </source>
</evidence>
<evidence type="ECO:0000313" key="2">
    <source>
        <dbReference type="Proteomes" id="UP000267081"/>
    </source>
</evidence>
<name>A0A427TCB3_9PSEU</name>
<protein>
    <recommendedName>
        <fullName evidence="3">DUF559 domain-containing protein</fullName>
    </recommendedName>
</protein>
<sequence>MRHARAVSFTSADFEFTEPFLGSHAIAEGAVTERALRSPLFTRLLRNVYVASTVSVTHLLRCRAAALVAPPSAVLTGCSAAAVRGVELVGARDPVELVLPESVLFGRQDGVHVRRTSRGAIDSEPWHGIRLASSPRLALDILTNTKLHRSLPRVVGYLDALLRAGEVDAPVLVDYLRGRRDNGIVRAKKALRLADPRAESIPESELRVWLALAGLEPDLQVPVHDERGAFVGRLDLAFPAHKLAVEYDGDWHRDGDQPQRDEVRRRAIRSLGWRFVIVTKAELYEAPKAVVASVRAALSRESAA</sequence>
<evidence type="ECO:0008006" key="3">
    <source>
        <dbReference type="Google" id="ProtNLM"/>
    </source>
</evidence>
<comment type="caution">
    <text evidence="1">The sequence shown here is derived from an EMBL/GenBank/DDBJ whole genome shotgun (WGS) entry which is preliminary data.</text>
</comment>
<dbReference type="SUPFAM" id="SSF52980">
    <property type="entry name" value="Restriction endonuclease-like"/>
    <property type="match status" value="1"/>
</dbReference>
<reference evidence="1 2" key="1">
    <citation type="submission" date="2018-12" db="EMBL/GenBank/DDBJ databases">
        <title>Amycolatopsis eburnea sp. nov. actinomycete associate with arbuscular mycorrhiza fungal spore.</title>
        <authorList>
            <person name="Lumyong S."/>
            <person name="Chaiya L."/>
        </authorList>
    </citation>
    <scope>NUCLEOTIDE SEQUENCE [LARGE SCALE GENOMIC DNA]</scope>
    <source>
        <strain evidence="1 2">GLM-1</strain>
    </source>
</reference>
<gene>
    <name evidence="1" type="ORF">EIY87_17385</name>
</gene>
<dbReference type="EMBL" id="RSEC01000036">
    <property type="protein sequence ID" value="RSD19999.1"/>
    <property type="molecule type" value="Genomic_DNA"/>
</dbReference>
<dbReference type="OrthoDB" id="3173471at2"/>
<keyword evidence="2" id="KW-1185">Reference proteome</keyword>
<organism evidence="1 2">
    <name type="scientific">Amycolatopsis eburnea</name>
    <dbReference type="NCBI Taxonomy" id="2267691"/>
    <lineage>
        <taxon>Bacteria</taxon>
        <taxon>Bacillati</taxon>
        <taxon>Actinomycetota</taxon>
        <taxon>Actinomycetes</taxon>
        <taxon>Pseudonocardiales</taxon>
        <taxon>Pseudonocardiaceae</taxon>
        <taxon>Amycolatopsis</taxon>
    </lineage>
</organism>
<dbReference type="AlphaFoldDB" id="A0A427TCB3"/>
<dbReference type="InterPro" id="IPR011335">
    <property type="entry name" value="Restrct_endonuc-II-like"/>
</dbReference>
<dbReference type="Proteomes" id="UP000267081">
    <property type="component" value="Unassembled WGS sequence"/>
</dbReference>
<accession>A0A427TCB3</accession>